<keyword evidence="9" id="KW-1185">Reference proteome</keyword>
<dbReference type="InterPro" id="IPR010280">
    <property type="entry name" value="U5_MeTrfase_fam"/>
</dbReference>
<keyword evidence="3 4" id="KW-0949">S-adenosyl-L-methionine</keyword>
<dbReference type="PROSITE" id="PS01231">
    <property type="entry name" value="TRMA_2"/>
    <property type="match status" value="1"/>
</dbReference>
<feature type="domain" description="TRAM" evidence="7">
    <location>
        <begin position="48"/>
        <end position="108"/>
    </location>
</feature>
<evidence type="ECO:0000256" key="4">
    <source>
        <dbReference type="PROSITE-ProRule" id="PRU01024"/>
    </source>
</evidence>
<dbReference type="CDD" id="cd02440">
    <property type="entry name" value="AdoMet_MTases"/>
    <property type="match status" value="1"/>
</dbReference>
<feature type="compositionally biased region" description="Low complexity" evidence="6">
    <location>
        <begin position="10"/>
        <end position="19"/>
    </location>
</feature>
<dbReference type="SUPFAM" id="SSF50249">
    <property type="entry name" value="Nucleic acid-binding proteins"/>
    <property type="match status" value="1"/>
</dbReference>
<feature type="region of interest" description="Disordered" evidence="6">
    <location>
        <begin position="452"/>
        <end position="485"/>
    </location>
</feature>
<gene>
    <name evidence="8" type="ORF">MHL29_05220</name>
</gene>
<dbReference type="PROSITE" id="PS51687">
    <property type="entry name" value="SAM_MT_RNA_M5U"/>
    <property type="match status" value="1"/>
</dbReference>
<name>A0ABS9Q094_9MICO</name>
<organism evidence="8 9">
    <name type="scientific">Arsenicicoccus bolidensis</name>
    <dbReference type="NCBI Taxonomy" id="229480"/>
    <lineage>
        <taxon>Bacteria</taxon>
        <taxon>Bacillati</taxon>
        <taxon>Actinomycetota</taxon>
        <taxon>Actinomycetes</taxon>
        <taxon>Micrococcales</taxon>
        <taxon>Intrasporangiaceae</taxon>
        <taxon>Arsenicicoccus</taxon>
    </lineage>
</organism>
<dbReference type="InterPro" id="IPR002792">
    <property type="entry name" value="TRAM_dom"/>
</dbReference>
<evidence type="ECO:0000259" key="7">
    <source>
        <dbReference type="PROSITE" id="PS50926"/>
    </source>
</evidence>
<feature type="compositionally biased region" description="Basic and acidic residues" evidence="6">
    <location>
        <begin position="27"/>
        <end position="47"/>
    </location>
</feature>
<comment type="caution">
    <text evidence="8">The sequence shown here is derived from an EMBL/GenBank/DDBJ whole genome shotgun (WGS) entry which is preliminary data.</text>
</comment>
<comment type="similarity">
    <text evidence="4">Belongs to the class I-like SAM-binding methyltransferase superfamily. RNA M5U methyltransferase family.</text>
</comment>
<dbReference type="Gene3D" id="2.40.50.1070">
    <property type="match status" value="1"/>
</dbReference>
<proteinExistence type="inferred from homology"/>
<dbReference type="InterPro" id="IPR030390">
    <property type="entry name" value="MeTrfase_TrmA_AS"/>
</dbReference>
<dbReference type="Pfam" id="PF05958">
    <property type="entry name" value="tRNA_U5-meth_tr"/>
    <property type="match status" value="1"/>
</dbReference>
<dbReference type="Gene3D" id="3.40.50.150">
    <property type="entry name" value="Vaccinia Virus protein VP39"/>
    <property type="match status" value="2"/>
</dbReference>
<evidence type="ECO:0000256" key="2">
    <source>
        <dbReference type="ARBA" id="ARBA00022679"/>
    </source>
</evidence>
<dbReference type="Gene3D" id="2.40.50.140">
    <property type="entry name" value="Nucleic acid-binding proteins"/>
    <property type="match status" value="1"/>
</dbReference>
<dbReference type="PANTHER" id="PTHR11061:SF30">
    <property type="entry name" value="TRNA (URACIL(54)-C(5))-METHYLTRANSFERASE"/>
    <property type="match status" value="1"/>
</dbReference>
<dbReference type="InterPro" id="IPR030391">
    <property type="entry name" value="MeTrfase_TrmA_CS"/>
</dbReference>
<feature type="binding site" evidence="4">
    <location>
        <position position="313"/>
    </location>
    <ligand>
        <name>S-adenosyl-L-methionine</name>
        <dbReference type="ChEBI" id="CHEBI:59789"/>
    </ligand>
</feature>
<evidence type="ECO:0000256" key="6">
    <source>
        <dbReference type="SAM" id="MobiDB-lite"/>
    </source>
</evidence>
<feature type="region of interest" description="Disordered" evidence="6">
    <location>
        <begin position="1"/>
        <end position="49"/>
    </location>
</feature>
<accession>A0ABS9Q094</accession>
<feature type="active site" evidence="5">
    <location>
        <position position="410"/>
    </location>
</feature>
<dbReference type="InterPro" id="IPR029063">
    <property type="entry name" value="SAM-dependent_MTases_sf"/>
</dbReference>
<feature type="binding site" evidence="4">
    <location>
        <position position="383"/>
    </location>
    <ligand>
        <name>S-adenosyl-L-methionine</name>
        <dbReference type="ChEBI" id="CHEBI:59789"/>
    </ligand>
</feature>
<evidence type="ECO:0000313" key="8">
    <source>
        <dbReference type="EMBL" id="MCG7321300.1"/>
    </source>
</evidence>
<dbReference type="InterPro" id="IPR012340">
    <property type="entry name" value="NA-bd_OB-fold"/>
</dbReference>
<sequence>MSGPHRTPKSSSGRPGASSGRRHGTRAGKDAGRGQRTSPARERRVKGESLVGTEAELEIGNVGHGGFCVGRLDGRVVFVRHSLPGERVRVRITEGGTGDRFLRADAVEVLEPSPHRVTPPCPYAGPGRCGGCDWQHASLEHQRELKAAVVHEQLDRLAGLDVEGIVVEPLDGTGPDDGLDWRTRVEFAVTEDGHAGLRRHRSHEVEVIDDCLIATRPVIASGVLTTSWEGCTGVDVVDASGLEEAVLVPLHADGTAGADPTVLELVAFEDWEHGFEVAARGFWQVHPGAATTFLSEVVEMLDPVEGEHALDLYCGVGLFAAGLGDAVGESGHVLAIEADAKAVDHALDNLAEHANVEVRQGRVDAVLGQAARGGIGADLVVLDPPRSGAGRRVMEQIAQLGPRAVAYVACDPSALARDLAIAEELGYRLTDLRAFDAFPMTSHVECIALLEPAGDEELEDDEDDEVLDSDARAEADGDGTSRSVL</sequence>
<dbReference type="PROSITE" id="PS01230">
    <property type="entry name" value="TRMA_1"/>
    <property type="match status" value="1"/>
</dbReference>
<dbReference type="PANTHER" id="PTHR11061">
    <property type="entry name" value="RNA M5U METHYLTRANSFERASE"/>
    <property type="match status" value="1"/>
</dbReference>
<dbReference type="PROSITE" id="PS50926">
    <property type="entry name" value="TRAM"/>
    <property type="match status" value="1"/>
</dbReference>
<keyword evidence="1 4" id="KW-0489">Methyltransferase</keyword>
<reference evidence="8 9" key="1">
    <citation type="submission" date="2022-02" db="EMBL/GenBank/DDBJ databases">
        <title>Uncovering new skin microbiome diversity through culturing and metagenomics.</title>
        <authorList>
            <person name="Conlan S."/>
            <person name="Deming C."/>
            <person name="Nisc Comparative Sequencing Program N."/>
            <person name="Segre J.A."/>
        </authorList>
    </citation>
    <scope>NUCLEOTIDE SEQUENCE [LARGE SCALE GENOMIC DNA]</scope>
    <source>
        <strain evidence="8 9">ACRQZ</strain>
    </source>
</reference>
<dbReference type="RefSeq" id="WP_239262854.1">
    <property type="nucleotide sequence ID" value="NZ_DAMCVA010000188.1"/>
</dbReference>
<keyword evidence="2 4" id="KW-0808">Transferase</keyword>
<feature type="binding site" evidence="4">
    <location>
        <position position="284"/>
    </location>
    <ligand>
        <name>S-adenosyl-L-methionine</name>
        <dbReference type="ChEBI" id="CHEBI:59789"/>
    </ligand>
</feature>
<dbReference type="EMBL" id="JAKRCV010000010">
    <property type="protein sequence ID" value="MCG7321300.1"/>
    <property type="molecule type" value="Genomic_DNA"/>
</dbReference>
<evidence type="ECO:0000313" key="9">
    <source>
        <dbReference type="Proteomes" id="UP001521931"/>
    </source>
</evidence>
<dbReference type="GO" id="GO:0032259">
    <property type="term" value="P:methylation"/>
    <property type="evidence" value="ECO:0007669"/>
    <property type="project" value="UniProtKB-KW"/>
</dbReference>
<dbReference type="SUPFAM" id="SSF53335">
    <property type="entry name" value="S-adenosyl-L-methionine-dependent methyltransferases"/>
    <property type="match status" value="1"/>
</dbReference>
<evidence type="ECO:0000256" key="3">
    <source>
        <dbReference type="ARBA" id="ARBA00022691"/>
    </source>
</evidence>
<feature type="binding site" evidence="4">
    <location>
        <position position="337"/>
    </location>
    <ligand>
        <name>S-adenosyl-L-methionine</name>
        <dbReference type="ChEBI" id="CHEBI:59789"/>
    </ligand>
</feature>
<evidence type="ECO:0000256" key="5">
    <source>
        <dbReference type="PROSITE-ProRule" id="PRU10015"/>
    </source>
</evidence>
<protein>
    <submittedName>
        <fullName evidence="8">Class I SAM-dependent RNA methyltransferase</fullName>
    </submittedName>
</protein>
<dbReference type="Proteomes" id="UP001521931">
    <property type="component" value="Unassembled WGS sequence"/>
</dbReference>
<evidence type="ECO:0000256" key="1">
    <source>
        <dbReference type="ARBA" id="ARBA00022603"/>
    </source>
</evidence>
<feature type="compositionally biased region" description="Acidic residues" evidence="6">
    <location>
        <begin position="453"/>
        <end position="468"/>
    </location>
</feature>
<dbReference type="GO" id="GO:0008168">
    <property type="term" value="F:methyltransferase activity"/>
    <property type="evidence" value="ECO:0007669"/>
    <property type="project" value="UniProtKB-KW"/>
</dbReference>
<feature type="active site" description="Nucleophile" evidence="4">
    <location>
        <position position="410"/>
    </location>
</feature>
<dbReference type="Pfam" id="PF01938">
    <property type="entry name" value="TRAM"/>
    <property type="match status" value="1"/>
</dbReference>